<dbReference type="Pfam" id="PF00057">
    <property type="entry name" value="Ldl_recept_a"/>
    <property type="match status" value="1"/>
</dbReference>
<dbReference type="PANTHER" id="PTHR24252">
    <property type="entry name" value="ACROSIN-RELATED"/>
    <property type="match status" value="1"/>
</dbReference>
<evidence type="ECO:0000313" key="10">
    <source>
        <dbReference type="Ensembl" id="ENSELUP00000021859.3"/>
    </source>
</evidence>
<keyword evidence="1" id="KW-0645">Protease</keyword>
<keyword evidence="4 6" id="KW-1015">Disulfide bond</keyword>
<sequence length="379" mass="41220">VGLNCSGKFRCSKSSVCIGRSAQCDAVRDCADGDDELNCVRLSGRSSVLQVNSKGTWRTVCSAGWDSTLGYSACRQMGYSSGRVKVESGCVFLCARAVCACDSVYHWEYVGLNILISLGASAECGTRRMFSSRIVGGDVSKPGQFPWQASLHYRNQHLCGGSVITTTLHTHARARTETPTAAVILISTDPTFWVVYVGLIDLPVNGVLSRSVEKIIYHAHYQPPALSFDIALMRLKDPLTFNGWVEPICLPSYEEVFEEGKVCWISGWGARVEGGETSVSMHSVQVPVLSNRECNGPEVYNDLISPWMVCAGYLDGGKDSCQGDSGGPLACEVSSVWKLAGVTSWGYGCAERNKPGVYTLIPYALTWIHQQMEVNSTVY</sequence>
<dbReference type="Proteomes" id="UP000265140">
    <property type="component" value="Chromosome 22"/>
</dbReference>
<dbReference type="InterPro" id="IPR036055">
    <property type="entry name" value="LDL_receptor-like_sf"/>
</dbReference>
<reference evidence="10" key="2">
    <citation type="submission" date="2020-02" db="EMBL/GenBank/DDBJ databases">
        <title>Esox lucius (northern pike) genome, fEsoLuc1, primary haplotype.</title>
        <authorList>
            <person name="Myers G."/>
            <person name="Karagic N."/>
            <person name="Meyer A."/>
            <person name="Pippel M."/>
            <person name="Reichard M."/>
            <person name="Winkler S."/>
            <person name="Tracey A."/>
            <person name="Sims Y."/>
            <person name="Howe K."/>
            <person name="Rhie A."/>
            <person name="Formenti G."/>
            <person name="Durbin R."/>
            <person name="Fedrigo O."/>
            <person name="Jarvis E.D."/>
        </authorList>
    </citation>
    <scope>NUCLEOTIDE SEQUENCE [LARGE SCALE GENOMIC DNA]</scope>
</reference>
<dbReference type="PROSITE" id="PS50068">
    <property type="entry name" value="LDLRA_2"/>
    <property type="match status" value="1"/>
</dbReference>
<reference evidence="11" key="1">
    <citation type="journal article" date="2014" name="PLoS ONE">
        <title>The genome and linkage map of the northern pike (Esox lucius): conserved synteny revealed between the salmonid sister group and the Neoteleostei.</title>
        <authorList>
            <person name="Rondeau E.B."/>
            <person name="Minkley D.R."/>
            <person name="Leong J.S."/>
            <person name="Messmer A.M."/>
            <person name="Jantzen J.R."/>
            <person name="von Schalburg K.R."/>
            <person name="Lemon C."/>
            <person name="Bird N.H."/>
            <person name="Koop B.F."/>
        </authorList>
    </citation>
    <scope>NUCLEOTIDE SEQUENCE</scope>
</reference>
<evidence type="ECO:0000256" key="5">
    <source>
        <dbReference type="ARBA" id="ARBA00023180"/>
    </source>
</evidence>
<dbReference type="PROSITE" id="PS50287">
    <property type="entry name" value="SRCR_2"/>
    <property type="match status" value="1"/>
</dbReference>
<dbReference type="Gene3D" id="3.10.250.10">
    <property type="entry name" value="SRCR-like domain"/>
    <property type="match status" value="1"/>
</dbReference>
<dbReference type="Pfam" id="PF00089">
    <property type="entry name" value="Trypsin"/>
    <property type="match status" value="1"/>
</dbReference>
<comment type="caution">
    <text evidence="7">Lacks conserved residue(s) required for the propagation of feature annotation.</text>
</comment>
<evidence type="ECO:0000259" key="9">
    <source>
        <dbReference type="PROSITE" id="PS50287"/>
    </source>
</evidence>
<keyword evidence="5" id="KW-0325">Glycoprotein</keyword>
<dbReference type="SMART" id="SM00202">
    <property type="entry name" value="SR"/>
    <property type="match status" value="1"/>
</dbReference>
<evidence type="ECO:0000256" key="3">
    <source>
        <dbReference type="ARBA" id="ARBA00022825"/>
    </source>
</evidence>
<dbReference type="PROSITE" id="PS00135">
    <property type="entry name" value="TRYPSIN_SER"/>
    <property type="match status" value="1"/>
</dbReference>
<dbReference type="InterPro" id="IPR023415">
    <property type="entry name" value="LDLR_class-A_CS"/>
</dbReference>
<dbReference type="SMART" id="SM00020">
    <property type="entry name" value="Tryp_SPc"/>
    <property type="match status" value="1"/>
</dbReference>
<dbReference type="InterPro" id="IPR036772">
    <property type="entry name" value="SRCR-like_dom_sf"/>
</dbReference>
<dbReference type="PROSITE" id="PS01209">
    <property type="entry name" value="LDLRA_1"/>
    <property type="match status" value="1"/>
</dbReference>
<dbReference type="InterPro" id="IPR033116">
    <property type="entry name" value="TRYPSIN_SER"/>
</dbReference>
<dbReference type="STRING" id="8010.ENSELUP00000021859"/>
<evidence type="ECO:0000313" key="11">
    <source>
        <dbReference type="Proteomes" id="UP000265140"/>
    </source>
</evidence>
<dbReference type="SUPFAM" id="SSF50494">
    <property type="entry name" value="Trypsin-like serine proteases"/>
    <property type="match status" value="1"/>
</dbReference>
<evidence type="ECO:0000256" key="2">
    <source>
        <dbReference type="ARBA" id="ARBA00022801"/>
    </source>
</evidence>
<dbReference type="Ensembl" id="ENSELUT00000042029.3">
    <property type="protein sequence ID" value="ENSELUP00000021859.3"/>
    <property type="gene ID" value="ENSELUG00000020975.3"/>
</dbReference>
<dbReference type="InterPro" id="IPR002172">
    <property type="entry name" value="LDrepeatLR_classA_rpt"/>
</dbReference>
<feature type="domain" description="SRCR" evidence="9">
    <location>
        <begin position="27"/>
        <end position="82"/>
    </location>
</feature>
<keyword evidence="2" id="KW-0378">Hydrolase</keyword>
<feature type="domain" description="Peptidase S1" evidence="8">
    <location>
        <begin position="134"/>
        <end position="373"/>
    </location>
</feature>
<dbReference type="InterPro" id="IPR009003">
    <property type="entry name" value="Peptidase_S1_PA"/>
</dbReference>
<dbReference type="Gene3D" id="4.10.400.10">
    <property type="entry name" value="Low-density Lipoprotein Receptor"/>
    <property type="match status" value="1"/>
</dbReference>
<organism evidence="10 11">
    <name type="scientific">Esox lucius</name>
    <name type="common">Northern pike</name>
    <dbReference type="NCBI Taxonomy" id="8010"/>
    <lineage>
        <taxon>Eukaryota</taxon>
        <taxon>Metazoa</taxon>
        <taxon>Chordata</taxon>
        <taxon>Craniata</taxon>
        <taxon>Vertebrata</taxon>
        <taxon>Euteleostomi</taxon>
        <taxon>Actinopterygii</taxon>
        <taxon>Neopterygii</taxon>
        <taxon>Teleostei</taxon>
        <taxon>Protacanthopterygii</taxon>
        <taxon>Esociformes</taxon>
        <taxon>Esocidae</taxon>
        <taxon>Esox</taxon>
    </lineage>
</organism>
<evidence type="ECO:0000256" key="1">
    <source>
        <dbReference type="ARBA" id="ARBA00022670"/>
    </source>
</evidence>
<reference evidence="10" key="3">
    <citation type="submission" date="2025-08" db="UniProtKB">
        <authorList>
            <consortium name="Ensembl"/>
        </authorList>
    </citation>
    <scope>IDENTIFICATION</scope>
</reference>
<dbReference type="FunFam" id="2.40.10.10:FF:000003">
    <property type="entry name" value="Transmembrane serine protease 3"/>
    <property type="match status" value="1"/>
</dbReference>
<dbReference type="SMART" id="SM00192">
    <property type="entry name" value="LDLa"/>
    <property type="match status" value="1"/>
</dbReference>
<dbReference type="GO" id="GO:0004252">
    <property type="term" value="F:serine-type endopeptidase activity"/>
    <property type="evidence" value="ECO:0007669"/>
    <property type="project" value="InterPro"/>
</dbReference>
<dbReference type="Gene3D" id="2.40.10.10">
    <property type="entry name" value="Trypsin-like serine proteases"/>
    <property type="match status" value="2"/>
</dbReference>
<proteinExistence type="predicted"/>
<dbReference type="GeneTree" id="ENSGT00940000158589"/>
<evidence type="ECO:0000256" key="6">
    <source>
        <dbReference type="PROSITE-ProRule" id="PRU00124"/>
    </source>
</evidence>
<reference evidence="10" key="4">
    <citation type="submission" date="2025-09" db="UniProtKB">
        <authorList>
            <consortium name="Ensembl"/>
        </authorList>
    </citation>
    <scope>IDENTIFICATION</scope>
</reference>
<evidence type="ECO:0000256" key="4">
    <source>
        <dbReference type="ARBA" id="ARBA00023157"/>
    </source>
</evidence>
<dbReference type="GO" id="GO:0016020">
    <property type="term" value="C:membrane"/>
    <property type="evidence" value="ECO:0007669"/>
    <property type="project" value="InterPro"/>
</dbReference>
<keyword evidence="11" id="KW-1185">Reference proteome</keyword>
<dbReference type="PROSITE" id="PS50240">
    <property type="entry name" value="TRYPSIN_DOM"/>
    <property type="match status" value="1"/>
</dbReference>
<dbReference type="Pfam" id="PF15494">
    <property type="entry name" value="SRCR_2"/>
    <property type="match status" value="1"/>
</dbReference>
<feature type="disulfide bond" evidence="6">
    <location>
        <begin position="24"/>
        <end position="39"/>
    </location>
</feature>
<dbReference type="AlphaFoldDB" id="A0A3P8YZ65"/>
<dbReference type="SUPFAM" id="SSF57424">
    <property type="entry name" value="LDL receptor-like module"/>
    <property type="match status" value="1"/>
</dbReference>
<evidence type="ECO:0000259" key="8">
    <source>
        <dbReference type="PROSITE" id="PS50240"/>
    </source>
</evidence>
<protein>
    <submittedName>
        <fullName evidence="10">Transmembrane serine protease 3b</fullName>
    </submittedName>
</protein>
<keyword evidence="3" id="KW-0720">Serine protease</keyword>
<dbReference type="PANTHER" id="PTHR24252:SF27">
    <property type="entry name" value="TRANSMEMBRANE PROTEASE SERINE 3-LIKE"/>
    <property type="match status" value="1"/>
</dbReference>
<dbReference type="InterPro" id="IPR001254">
    <property type="entry name" value="Trypsin_dom"/>
</dbReference>
<dbReference type="CDD" id="cd00112">
    <property type="entry name" value="LDLa"/>
    <property type="match status" value="1"/>
</dbReference>
<feature type="disulfide bond" evidence="6">
    <location>
        <begin position="5"/>
        <end position="17"/>
    </location>
</feature>
<name>A0A3P8YZ65_ESOLU</name>
<dbReference type="InterPro" id="IPR043504">
    <property type="entry name" value="Peptidase_S1_PA_chymotrypsin"/>
</dbReference>
<dbReference type="PRINTS" id="PR00722">
    <property type="entry name" value="CHYMOTRYPSIN"/>
</dbReference>
<evidence type="ECO:0000256" key="7">
    <source>
        <dbReference type="PROSITE-ProRule" id="PRU00196"/>
    </source>
</evidence>
<accession>A0A3P8YZ65</accession>
<dbReference type="SUPFAM" id="SSF56487">
    <property type="entry name" value="SRCR-like"/>
    <property type="match status" value="1"/>
</dbReference>
<dbReference type="GO" id="GO:0006508">
    <property type="term" value="P:proteolysis"/>
    <property type="evidence" value="ECO:0007669"/>
    <property type="project" value="UniProtKB-KW"/>
</dbReference>
<dbReference type="InterPro" id="IPR001314">
    <property type="entry name" value="Peptidase_S1A"/>
</dbReference>
<dbReference type="InterPro" id="IPR001190">
    <property type="entry name" value="SRCR"/>
</dbReference>
<dbReference type="CDD" id="cd00190">
    <property type="entry name" value="Tryp_SPc"/>
    <property type="match status" value="1"/>
</dbReference>
<dbReference type="InParanoid" id="A0A3P8YZ65"/>